<gene>
    <name evidence="2" type="ORF">SAMN05421593_3128</name>
</gene>
<feature type="transmembrane region" description="Helical" evidence="1">
    <location>
        <begin position="6"/>
        <end position="25"/>
    </location>
</feature>
<evidence type="ECO:0000256" key="1">
    <source>
        <dbReference type="SAM" id="Phobius"/>
    </source>
</evidence>
<proteinExistence type="predicted"/>
<evidence type="ECO:0000313" key="2">
    <source>
        <dbReference type="EMBL" id="SEH35700.1"/>
    </source>
</evidence>
<dbReference type="STRING" id="680127.SAMN05421593_3128"/>
<keyword evidence="1" id="KW-1133">Transmembrane helix</keyword>
<evidence type="ECO:0000313" key="3">
    <source>
        <dbReference type="Proteomes" id="UP000198561"/>
    </source>
</evidence>
<dbReference type="SUPFAM" id="SSF53187">
    <property type="entry name" value="Zn-dependent exopeptidases"/>
    <property type="match status" value="1"/>
</dbReference>
<keyword evidence="1" id="KW-0472">Membrane</keyword>
<dbReference type="Gene3D" id="3.40.630.10">
    <property type="entry name" value="Zn peptidases"/>
    <property type="match status" value="1"/>
</dbReference>
<accession>A0A1H6HNL9</accession>
<organism evidence="2 3">
    <name type="scientific">Chryseobacterium culicis</name>
    <dbReference type="NCBI Taxonomy" id="680127"/>
    <lineage>
        <taxon>Bacteria</taxon>
        <taxon>Pseudomonadati</taxon>
        <taxon>Bacteroidota</taxon>
        <taxon>Flavobacteriia</taxon>
        <taxon>Flavobacteriales</taxon>
        <taxon>Weeksellaceae</taxon>
        <taxon>Chryseobacterium group</taxon>
        <taxon>Chryseobacterium</taxon>
    </lineage>
</organism>
<dbReference type="Proteomes" id="UP000198561">
    <property type="component" value="Unassembled WGS sequence"/>
</dbReference>
<sequence>MKINQTTQIFNVCVVSILKIFYPSAYAHFSQKMINFKVRKMTSMKLKYLLFTLSSTLFLAQKSFQTPFEKGNGNQTVTYDEMNSYYENLAKNFNTIQYLKKGEDDNGKPIYVVIYNPFAEKDPEKLRKDKAILFVNNGIHPGEPDGIDATMMLMRDLATKKIKTPQNFIIAAISAYNVSGMLNRGSYSRANQNGPEQYGFRGNARNYDLNRDFIKADSKNARSFQEIYQWLKPDVFIDNHVSNGADYQYTFTYISTFKERLGNILGNYFYNDYQAKNLEDMKKLGYESTPYVNIHGDVPEVGFASFEDSPRYSTGYASLFNSLGTVPETHMLKPYDKRVDATYKYMLVNLQNLDQDYQKIKQLRIENLKQYQAGKQYGIRWKIDSTKFSTMDFKGYEGKYKPSDVSGKSRLYYDRNKPFTKNIKLFTTAVPTGYITIPKYYVIPQSQYRVIEEFKRNKIQMKPIQRDSTMAVESYKIKDFKTVKNPYEGHYLHFETTVDASHKNLTFTAGDYLVPTNQPGVKYIIETLEPEALDSFFNWNFFDGILAQKEYYSAYIFEDTAAELLKRDKKLKEAFEAAKASDKKLSEDGDAQLDWVYRHSPYFEEKTFRQYPVFRVL</sequence>
<dbReference type="AlphaFoldDB" id="A0A1H6HNL9"/>
<keyword evidence="1" id="KW-0812">Transmembrane</keyword>
<protein>
    <recommendedName>
        <fullName evidence="4">Zinc carboxypeptidase</fullName>
    </recommendedName>
</protein>
<dbReference type="EMBL" id="FNWQ01000003">
    <property type="protein sequence ID" value="SEH35700.1"/>
    <property type="molecule type" value="Genomic_DNA"/>
</dbReference>
<evidence type="ECO:0008006" key="4">
    <source>
        <dbReference type="Google" id="ProtNLM"/>
    </source>
</evidence>
<name>A0A1H6HNL9_CHRCI</name>
<reference evidence="2 3" key="1">
    <citation type="submission" date="2016-10" db="EMBL/GenBank/DDBJ databases">
        <authorList>
            <person name="de Groot N.N."/>
        </authorList>
    </citation>
    <scope>NUCLEOTIDE SEQUENCE [LARGE SCALE GENOMIC DNA]</scope>
    <source>
        <strain evidence="2 3">DSM 23031</strain>
    </source>
</reference>